<comment type="caution">
    <text evidence="1">The sequence shown here is derived from an EMBL/GenBank/DDBJ whole genome shotgun (WGS) entry which is preliminary data.</text>
</comment>
<evidence type="ECO:0008006" key="3">
    <source>
        <dbReference type="Google" id="ProtNLM"/>
    </source>
</evidence>
<evidence type="ECO:0000313" key="1">
    <source>
        <dbReference type="EMBL" id="CAI5741137.1"/>
    </source>
</evidence>
<accession>A0AAV0UW87</accession>
<organism evidence="1 2">
    <name type="scientific">Peronospora destructor</name>
    <dbReference type="NCBI Taxonomy" id="86335"/>
    <lineage>
        <taxon>Eukaryota</taxon>
        <taxon>Sar</taxon>
        <taxon>Stramenopiles</taxon>
        <taxon>Oomycota</taxon>
        <taxon>Peronosporomycetes</taxon>
        <taxon>Peronosporales</taxon>
        <taxon>Peronosporaceae</taxon>
        <taxon>Peronospora</taxon>
    </lineage>
</organism>
<dbReference type="AlphaFoldDB" id="A0AAV0UW87"/>
<protein>
    <recommendedName>
        <fullName evidence="3">PH domain-containing protein</fullName>
    </recommendedName>
</protein>
<name>A0AAV0UW87_9STRA</name>
<gene>
    <name evidence="1" type="ORF">PDE001_LOCUS7711</name>
</gene>
<reference evidence="1" key="1">
    <citation type="submission" date="2022-12" db="EMBL/GenBank/DDBJ databases">
        <authorList>
            <person name="Webb A."/>
        </authorList>
    </citation>
    <scope>NUCLEOTIDE SEQUENCE</scope>
    <source>
        <strain evidence="1">Pd1</strain>
    </source>
</reference>
<proteinExistence type="predicted"/>
<sequence>MGGTSRCKGLVRIREHVVFDSFSSVHELDENVKEASSSSFNGHFGRLSDNVWHFCVSRTSSATLEWFPVDAGTESSKEEKDTWCPSSSPGLGGATLVATTNVSSVEAVDGENVKLSEVFGSLPLGSHKRSQLESCSFYVEDKVLRAVLLIETETQTQRDEWVQFLGTLLSKKEDKLKQEVDTQEAGEDVVEDLESLHLPAPSPSISARLMLHQGKSKNLMEEEDPFGLLSLTTSALDSFKTTTTNPAPGMFAMDHFGLTEGIEQEHNIEDANDSDDSVTNIDLDCVADTVMDSSSWLVLRQQQSRERSYSHATYSNSSNMVREPYTGTSRRHSMGGSVRLSARWQLLISLQEAGVYYASIVDEAGGLSRLLVQNVENCLETMDFYWPQFLHWGFVNLSNASPSVRVFYLFFLTATAHRSVNLALKATWECIAAHWDAMAGGYYKRGNEIVVMLFFVTNINFGEPQSVLPQLLFPQAPAHQRESFGKLLERLYEYVRRVYAVSQRESPFFEWLLARSKEEVVVSSRNVQKQLRACDGVLDPFPTNYHEEAQLLILERRRSGTQRLVETKQRLWNKPAQHIFSDEVRLV</sequence>
<dbReference type="Proteomes" id="UP001162029">
    <property type="component" value="Unassembled WGS sequence"/>
</dbReference>
<keyword evidence="2" id="KW-1185">Reference proteome</keyword>
<dbReference type="EMBL" id="CANTFM010001565">
    <property type="protein sequence ID" value="CAI5741137.1"/>
    <property type="molecule type" value="Genomic_DNA"/>
</dbReference>
<evidence type="ECO:0000313" key="2">
    <source>
        <dbReference type="Proteomes" id="UP001162029"/>
    </source>
</evidence>